<dbReference type="InterPro" id="IPR017942">
    <property type="entry name" value="Lipid-bd_serum_glycop_N"/>
</dbReference>
<dbReference type="AlphaFoldDB" id="A0AA86UNX7"/>
<name>A0AA86UNX7_9EUKA</name>
<evidence type="ECO:0000259" key="1">
    <source>
        <dbReference type="Pfam" id="PF01273"/>
    </source>
</evidence>
<evidence type="ECO:0000313" key="2">
    <source>
        <dbReference type="EMBL" id="CAI9946018.1"/>
    </source>
</evidence>
<dbReference type="SUPFAM" id="SSF55394">
    <property type="entry name" value="Bactericidal permeability-increasing protein, BPI"/>
    <property type="match status" value="1"/>
</dbReference>
<dbReference type="PANTHER" id="PTHR10504:SF131">
    <property type="entry name" value="BPI2 DOMAIN-CONTAINING PROTEIN"/>
    <property type="match status" value="1"/>
</dbReference>
<proteinExistence type="predicted"/>
<dbReference type="InterPro" id="IPR032942">
    <property type="entry name" value="BPI/LBP/Plunc"/>
</dbReference>
<dbReference type="GO" id="GO:0008289">
    <property type="term" value="F:lipid binding"/>
    <property type="evidence" value="ECO:0007669"/>
    <property type="project" value="InterPro"/>
</dbReference>
<sequence>MLLFLLSLNTDRNCELGFSRILSSEDTAQTTTATKRGASNFMLCGIKGGMGAITNIQIPDVMFSINAGVTTVDLSLKDIKIAQVLVPHIEFDLNNPIQSQMNLLNCTVNIKFQWKLQQQSYPYATDSGSGQFIITNGEMKGVVNSSADTDECPGHMIVGFVRAEVDYESLKIILDGGDSWLFQSLINLILSEVEEKVVSQLSEVLLKGFIGLINNVFEDNHRLNEFQNNWNVMKDERYTSGIYTSNYGYATLRMSGYVYYKNNLKDEYITQSKLSPFTYNKFNNDMQIAIHEAVFNNAFYINHKYENKYSNDKFQTIQAPEIVFYNTAALFSINITVNGSVVHLKLLSKLLHENDLGCKKCWIFFDFSKYEVFSEDSTIDLELIQQQVIDHLNSIIKFASYQLNYTPTTDLNQYTHMFDAAERVIRLTGPEEYVCPF</sequence>
<dbReference type="InterPro" id="IPR017943">
    <property type="entry name" value="Bactericidal_perm-incr_a/b_dom"/>
</dbReference>
<dbReference type="Proteomes" id="UP001642409">
    <property type="component" value="Unassembled WGS sequence"/>
</dbReference>
<dbReference type="Gene3D" id="3.15.10.10">
    <property type="entry name" value="Bactericidal permeability-increasing protein, domain 1"/>
    <property type="match status" value="1"/>
</dbReference>
<gene>
    <name evidence="2" type="ORF">HINF_LOCUS33663</name>
    <name evidence="3" type="ORF">HINF_LOCUS51666</name>
</gene>
<dbReference type="Pfam" id="PF01273">
    <property type="entry name" value="LBP_BPI_CETP"/>
    <property type="match status" value="1"/>
</dbReference>
<evidence type="ECO:0000313" key="4">
    <source>
        <dbReference type="Proteomes" id="UP001642409"/>
    </source>
</evidence>
<organism evidence="2">
    <name type="scientific">Hexamita inflata</name>
    <dbReference type="NCBI Taxonomy" id="28002"/>
    <lineage>
        <taxon>Eukaryota</taxon>
        <taxon>Metamonada</taxon>
        <taxon>Diplomonadida</taxon>
        <taxon>Hexamitidae</taxon>
        <taxon>Hexamitinae</taxon>
        <taxon>Hexamita</taxon>
    </lineage>
</organism>
<dbReference type="EMBL" id="CATOUU010000755">
    <property type="protein sequence ID" value="CAI9946018.1"/>
    <property type="molecule type" value="Genomic_DNA"/>
</dbReference>
<dbReference type="PANTHER" id="PTHR10504">
    <property type="entry name" value="BACTERICIDAL PERMEABILITY-INCREASING BPI PROTEIN-RELATED"/>
    <property type="match status" value="1"/>
</dbReference>
<reference evidence="2" key="1">
    <citation type="submission" date="2023-06" db="EMBL/GenBank/DDBJ databases">
        <authorList>
            <person name="Kurt Z."/>
        </authorList>
    </citation>
    <scope>NUCLEOTIDE SEQUENCE</scope>
</reference>
<feature type="domain" description="Lipid-binding serum glycoprotein N-terminal" evidence="1">
    <location>
        <begin position="52"/>
        <end position="207"/>
    </location>
</feature>
<dbReference type="EMBL" id="CAXDID020000253">
    <property type="protein sequence ID" value="CAL6065076.1"/>
    <property type="molecule type" value="Genomic_DNA"/>
</dbReference>
<reference evidence="3 4" key="2">
    <citation type="submission" date="2024-07" db="EMBL/GenBank/DDBJ databases">
        <authorList>
            <person name="Akdeniz Z."/>
        </authorList>
    </citation>
    <scope>NUCLEOTIDE SEQUENCE [LARGE SCALE GENOMIC DNA]</scope>
</reference>
<protein>
    <recommendedName>
        <fullName evidence="1">Lipid-binding serum glycoprotein N-terminal domain-containing protein</fullName>
    </recommendedName>
</protein>
<accession>A0AA86UNX7</accession>
<evidence type="ECO:0000313" key="3">
    <source>
        <dbReference type="EMBL" id="CAL6065076.1"/>
    </source>
</evidence>
<comment type="caution">
    <text evidence="2">The sequence shown here is derived from an EMBL/GenBank/DDBJ whole genome shotgun (WGS) entry which is preliminary data.</text>
</comment>
<keyword evidence="4" id="KW-1185">Reference proteome</keyword>